<dbReference type="InParanoid" id="A0A6J0BKL0"/>
<dbReference type="CTD" id="39219"/>
<dbReference type="Proteomes" id="UP000829291">
    <property type="component" value="Chromosome 2"/>
</dbReference>
<evidence type="ECO:0000313" key="2">
    <source>
        <dbReference type="RefSeq" id="XP_015515214.1"/>
    </source>
</evidence>
<dbReference type="InterPro" id="IPR024857">
    <property type="entry name" value="Cappuccino"/>
</dbReference>
<keyword evidence="1" id="KW-1185">Reference proteome</keyword>
<evidence type="ECO:0000313" key="1">
    <source>
        <dbReference type="Proteomes" id="UP000829291"/>
    </source>
</evidence>
<dbReference type="GO" id="GO:0031083">
    <property type="term" value="C:BLOC-1 complex"/>
    <property type="evidence" value="ECO:0007669"/>
    <property type="project" value="TreeGrafter"/>
</dbReference>
<dbReference type="AlphaFoldDB" id="A0A6J0BKL0"/>
<dbReference type="PANTHER" id="PTHR16230">
    <property type="entry name" value="CAPPUCCINO"/>
    <property type="match status" value="1"/>
</dbReference>
<name>A0A6J0BKL0_NEOLC</name>
<dbReference type="KEGG" id="nlo:107220927"/>
<gene>
    <name evidence="2" type="primary">LOC107220927</name>
</gene>
<dbReference type="FunCoup" id="A0A6J0BKL0">
    <property type="interactions" value="96"/>
</dbReference>
<dbReference type="PANTHER" id="PTHR16230:SF3">
    <property type="entry name" value="BIOGENESIS OF LYSOSOMAL ORGANELLES COMPLEX-1, SUBUNIT 4, CAPPUCCINO"/>
    <property type="match status" value="1"/>
</dbReference>
<organism evidence="2">
    <name type="scientific">Neodiprion lecontei</name>
    <name type="common">Redheaded pine sawfly</name>
    <dbReference type="NCBI Taxonomy" id="441921"/>
    <lineage>
        <taxon>Eukaryota</taxon>
        <taxon>Metazoa</taxon>
        <taxon>Ecdysozoa</taxon>
        <taxon>Arthropoda</taxon>
        <taxon>Hexapoda</taxon>
        <taxon>Insecta</taxon>
        <taxon>Pterygota</taxon>
        <taxon>Neoptera</taxon>
        <taxon>Endopterygota</taxon>
        <taxon>Hymenoptera</taxon>
        <taxon>Tenthredinoidea</taxon>
        <taxon>Diprionidae</taxon>
        <taxon>Diprioninae</taxon>
        <taxon>Neodiprion</taxon>
    </lineage>
</organism>
<reference evidence="2" key="1">
    <citation type="submission" date="2025-08" db="UniProtKB">
        <authorList>
            <consortium name="RefSeq"/>
        </authorList>
    </citation>
    <scope>IDENTIFICATION</scope>
    <source>
        <tissue evidence="2">Thorax and Abdomen</tissue>
    </source>
</reference>
<dbReference type="GeneID" id="107220927"/>
<dbReference type="OrthoDB" id="2372305at2759"/>
<accession>A0A6J0BKL0</accession>
<proteinExistence type="predicted"/>
<dbReference type="RefSeq" id="XP_015515214.1">
    <property type="nucleotide sequence ID" value="XM_015659728.2"/>
</dbReference>
<sequence length="148" mass="16577">MIDELATDHAAYAKIDLTSQVRVLHNTIEDMMMRLEEFESIFGMVLSEGAECLSGQIPRVQVVRQELTSLCRRIDALEHVVGRANVSLVSLEAAVDAAEADLGVPDSLFSKLNPLSFFKKVQEPVTSTRMQIFNPPVLYKTEEFFNSE</sequence>
<protein>
    <submittedName>
        <fullName evidence="2">Biogenesis of lysosome-related organelles complex 1 subunit 4 isoform X1</fullName>
    </submittedName>
</protein>